<reference evidence="2 3" key="1">
    <citation type="submission" date="2021-05" db="EMBL/GenBank/DDBJ databases">
        <title>A Polyphasic approach of four new species of the genus Ohtaekwangia: Ohtaekwangia histidinii sp. nov., Ohtaekwangia cretensis sp. nov., Ohtaekwangia indiensis sp. nov., Ohtaekwangia reichenbachii sp. nov. from diverse environment.</title>
        <authorList>
            <person name="Octaviana S."/>
        </authorList>
    </citation>
    <scope>NUCLEOTIDE SEQUENCE [LARGE SCALE GENOMIC DNA]</scope>
    <source>
        <strain evidence="2 3">PWU20</strain>
    </source>
</reference>
<dbReference type="Proteomes" id="UP000772618">
    <property type="component" value="Unassembled WGS sequence"/>
</dbReference>
<feature type="transmembrane region" description="Helical" evidence="1">
    <location>
        <begin position="90"/>
        <end position="109"/>
    </location>
</feature>
<dbReference type="Pfam" id="PF12412">
    <property type="entry name" value="DUF3667"/>
    <property type="match status" value="1"/>
</dbReference>
<dbReference type="RefSeq" id="WP_254151420.1">
    <property type="nucleotide sequence ID" value="NZ_JAHESD010000001.1"/>
</dbReference>
<sequence length="288" mass="33608">MDNLIELTDLQEHCCKSCSNIFTGAYCNECGEKVLEPKDKSFRSFLNNIALTLTFSDNKFIKSLWHVISNPGFLSREFIEGRRVNYLKPLQLFFVLNLIYFLFPLLQLFNTSLKTQMYLRTHSAWVRKLVNEKILAEGYTYQGYSLMYNDKTTSLAKLLIIVFVVLASLPFNVIYRKKNKYFTDHITLAVELATFNLAMNAIFLSLVLIVINKLIHWTHLGWEKYLDDRTLTIIFILTNVYFLFGAGRTFYGQTGFKLIFKVVLGLLGLFLALEAYRMILFLFTYWSL</sequence>
<organism evidence="2 3">
    <name type="scientific">Chryseosolibacter indicus</name>
    <dbReference type="NCBI Taxonomy" id="2782351"/>
    <lineage>
        <taxon>Bacteria</taxon>
        <taxon>Pseudomonadati</taxon>
        <taxon>Bacteroidota</taxon>
        <taxon>Cytophagia</taxon>
        <taxon>Cytophagales</taxon>
        <taxon>Chryseotaleaceae</taxon>
        <taxon>Chryseosolibacter</taxon>
    </lineage>
</organism>
<proteinExistence type="predicted"/>
<feature type="transmembrane region" description="Helical" evidence="1">
    <location>
        <begin position="263"/>
        <end position="286"/>
    </location>
</feature>
<feature type="transmembrane region" description="Helical" evidence="1">
    <location>
        <begin position="231"/>
        <end position="251"/>
    </location>
</feature>
<evidence type="ECO:0000313" key="3">
    <source>
        <dbReference type="Proteomes" id="UP000772618"/>
    </source>
</evidence>
<comment type="caution">
    <text evidence="2">The sequence shown here is derived from an EMBL/GenBank/DDBJ whole genome shotgun (WGS) entry which is preliminary data.</text>
</comment>
<dbReference type="InterPro" id="IPR022134">
    <property type="entry name" value="DUF3667"/>
</dbReference>
<gene>
    <name evidence="2" type="ORF">KK060_00415</name>
</gene>
<accession>A0ABS5VLL8</accession>
<evidence type="ECO:0000256" key="1">
    <source>
        <dbReference type="SAM" id="Phobius"/>
    </source>
</evidence>
<keyword evidence="1" id="KW-0812">Transmembrane</keyword>
<feature type="transmembrane region" description="Helical" evidence="1">
    <location>
        <begin position="187"/>
        <end position="211"/>
    </location>
</feature>
<keyword evidence="3" id="KW-1185">Reference proteome</keyword>
<keyword evidence="1" id="KW-1133">Transmembrane helix</keyword>
<evidence type="ECO:0000313" key="2">
    <source>
        <dbReference type="EMBL" id="MBT1701720.1"/>
    </source>
</evidence>
<name>A0ABS5VLL8_9BACT</name>
<feature type="transmembrane region" description="Helical" evidence="1">
    <location>
        <begin position="155"/>
        <end position="175"/>
    </location>
</feature>
<protein>
    <submittedName>
        <fullName evidence="2">DUF3667 domain-containing protein</fullName>
    </submittedName>
</protein>
<keyword evidence="1" id="KW-0472">Membrane</keyword>
<dbReference type="EMBL" id="JAHESD010000001">
    <property type="protein sequence ID" value="MBT1701720.1"/>
    <property type="molecule type" value="Genomic_DNA"/>
</dbReference>